<geneLocation type="plasmid" evidence="1 2">
    <name>p1Ch9693</name>
</geneLocation>
<dbReference type="Proteomes" id="UP000027937">
    <property type="component" value="Plasmid p1Ch9693"/>
</dbReference>
<evidence type="ECO:0000313" key="2">
    <source>
        <dbReference type="Proteomes" id="UP000027937"/>
    </source>
</evidence>
<sequence>MIINWEVESLSNIAKEINNILDGIVVVVKELIKKTRLNYTEIGTVINKNDNGTYKVRINDSTTDIKSLHGIEYKANDVVYILIMNQDFSKKLILDKVY</sequence>
<organism evidence="1 2">
    <name type="scientific">Clostridium haemolyticum NCTC 9693</name>
    <dbReference type="NCBI Taxonomy" id="1443114"/>
    <lineage>
        <taxon>Bacteria</taxon>
        <taxon>Bacillati</taxon>
        <taxon>Bacillota</taxon>
        <taxon>Clostridia</taxon>
        <taxon>Eubacteriales</taxon>
        <taxon>Clostridiaceae</taxon>
        <taxon>Clostridium</taxon>
    </lineage>
</organism>
<keyword evidence="1" id="KW-0614">Plasmid</keyword>
<name>A0ABR4TCG9_CLOHA</name>
<dbReference type="EMBL" id="JENX01000125">
    <property type="protein sequence ID" value="KEI14136.1"/>
    <property type="molecule type" value="Genomic_DNA"/>
</dbReference>
<evidence type="ECO:0000313" key="1">
    <source>
        <dbReference type="EMBL" id="KEI14136.1"/>
    </source>
</evidence>
<proteinExistence type="predicted"/>
<reference evidence="2" key="1">
    <citation type="journal article" date="2014" name="PLoS ONE">
        <title>Plasmidome interchange between Clostridium botulinum, Clostridium novyi and Clostridium haemolyticum converts strains of independent lineages into distinctly different pathogens.</title>
        <authorList>
            <person name="Skarin H."/>
            <person name="Segerman B."/>
        </authorList>
    </citation>
    <scope>NUCLEOTIDE SEQUENCE [LARGE SCALE GENOMIC DNA]</scope>
    <source>
        <strain evidence="2">NCTC 9693</strain>
    </source>
</reference>
<comment type="caution">
    <text evidence="1">The sequence shown here is derived from an EMBL/GenBank/DDBJ whole genome shotgun (WGS) entry which is preliminary data.</text>
</comment>
<protein>
    <submittedName>
        <fullName evidence="1">Uncharacterized protein</fullName>
    </submittedName>
</protein>
<keyword evidence="2" id="KW-1185">Reference proteome</keyword>
<gene>
    <name evidence="1" type="ORF">Z960_p0143</name>
</gene>
<accession>A0ABR4TCG9</accession>